<name>A0A231H7W0_9NOCA</name>
<dbReference type="PROSITE" id="PS50937">
    <property type="entry name" value="HTH_MERR_2"/>
    <property type="match status" value="1"/>
</dbReference>
<reference evidence="2 3" key="1">
    <citation type="submission" date="2017-07" db="EMBL/GenBank/DDBJ databases">
        <title>First draft Genome Sequence of Nocardia cerradoensis isolated from human infection.</title>
        <authorList>
            <person name="Carrasco G."/>
        </authorList>
    </citation>
    <scope>NUCLEOTIDE SEQUENCE [LARGE SCALE GENOMIC DNA]</scope>
    <source>
        <strain evidence="2 3">CNM20130759</strain>
    </source>
</reference>
<organism evidence="2 3">
    <name type="scientific">Nocardia cerradoensis</name>
    <dbReference type="NCBI Taxonomy" id="85688"/>
    <lineage>
        <taxon>Bacteria</taxon>
        <taxon>Bacillati</taxon>
        <taxon>Actinomycetota</taxon>
        <taxon>Actinomycetes</taxon>
        <taxon>Mycobacteriales</taxon>
        <taxon>Nocardiaceae</taxon>
        <taxon>Nocardia</taxon>
    </lineage>
</organism>
<proteinExistence type="predicted"/>
<evidence type="ECO:0000313" key="3">
    <source>
        <dbReference type="Proteomes" id="UP000215506"/>
    </source>
</evidence>
<comment type="caution">
    <text evidence="2">The sequence shown here is derived from an EMBL/GenBank/DDBJ whole genome shotgun (WGS) entry which is preliminary data.</text>
</comment>
<keyword evidence="3" id="KW-1185">Reference proteome</keyword>
<dbReference type="AlphaFoldDB" id="A0A231H7W0"/>
<accession>A0A231H7W0</accession>
<dbReference type="GO" id="GO:0003677">
    <property type="term" value="F:DNA binding"/>
    <property type="evidence" value="ECO:0007669"/>
    <property type="project" value="InterPro"/>
</dbReference>
<evidence type="ECO:0000313" key="2">
    <source>
        <dbReference type="EMBL" id="OXR44880.1"/>
    </source>
</evidence>
<gene>
    <name evidence="2" type="primary">carH_1</name>
    <name evidence="2" type="ORF">B7C42_02835</name>
</gene>
<dbReference type="Proteomes" id="UP000215506">
    <property type="component" value="Unassembled WGS sequence"/>
</dbReference>
<dbReference type="InterPro" id="IPR009061">
    <property type="entry name" value="DNA-bd_dom_put_sf"/>
</dbReference>
<dbReference type="CDD" id="cd01104">
    <property type="entry name" value="HTH_MlrA-CarA"/>
    <property type="match status" value="1"/>
</dbReference>
<evidence type="ECO:0000259" key="1">
    <source>
        <dbReference type="PROSITE" id="PS50937"/>
    </source>
</evidence>
<dbReference type="InterPro" id="IPR036594">
    <property type="entry name" value="Meth_synthase_dom"/>
</dbReference>
<dbReference type="GO" id="GO:0006355">
    <property type="term" value="P:regulation of DNA-templated transcription"/>
    <property type="evidence" value="ECO:0007669"/>
    <property type="project" value="InterPro"/>
</dbReference>
<dbReference type="Gene3D" id="3.40.50.280">
    <property type="entry name" value="Cobalamin-binding domain"/>
    <property type="match status" value="1"/>
</dbReference>
<protein>
    <submittedName>
        <fullName evidence="2">HTH-type transcriptional repressor CarH</fullName>
    </submittedName>
</protein>
<dbReference type="Pfam" id="PF13411">
    <property type="entry name" value="MerR_1"/>
    <property type="match status" value="1"/>
</dbReference>
<dbReference type="EMBL" id="NGAF01000005">
    <property type="protein sequence ID" value="OXR44880.1"/>
    <property type="molecule type" value="Genomic_DNA"/>
</dbReference>
<feature type="domain" description="HTH merR-type" evidence="1">
    <location>
        <begin position="50"/>
        <end position="119"/>
    </location>
</feature>
<sequence>MRNRCILEVPARIAPTARVPLHRDVVAPMPAKGRMIVMSDVSPPDNDATGFSVRTVAERIGIPTATLRSWNQRYGIGPSQHRRGRHRLYSEADIARLERMVVLVRGGSSPARAAESVRGPLPVAGDHASLLEAAFASDPTTLQSLLLAHIRAFGVVDTWDRLCRPAFAEIVQRQGAGVGCIDVEHLLSWCITAALHRAVPPPADAPATPVLLACTSGEAHSLPLEVLRAALAERDVPATMLGPNVPTPALGDALDRSAPDSVAVLWSQQESTALLSAVRTCADRGARVLLAGPGWQDIPAPHTAEIVDDLQSALTDLTRAHPAEVPSRPR</sequence>
<dbReference type="SUPFAM" id="SSF46955">
    <property type="entry name" value="Putative DNA-binding domain"/>
    <property type="match status" value="1"/>
</dbReference>
<dbReference type="InterPro" id="IPR000551">
    <property type="entry name" value="MerR-type_HTH_dom"/>
</dbReference>
<dbReference type="Gene3D" id="1.10.1240.10">
    <property type="entry name" value="Methionine synthase domain"/>
    <property type="match status" value="1"/>
</dbReference>
<dbReference type="Gene3D" id="1.10.1660.10">
    <property type="match status" value="1"/>
</dbReference>